<keyword evidence="2" id="KW-1133">Transmembrane helix</keyword>
<feature type="compositionally biased region" description="Basic and acidic residues" evidence="1">
    <location>
        <begin position="675"/>
        <end position="696"/>
    </location>
</feature>
<keyword evidence="2" id="KW-0812">Transmembrane</keyword>
<dbReference type="Proteomes" id="UP000078302">
    <property type="component" value="Unassembled WGS sequence"/>
</dbReference>
<comment type="caution">
    <text evidence="3">The sequence shown here is derived from an EMBL/GenBank/DDBJ whole genome shotgun (WGS) entry which is preliminary data.</text>
</comment>
<keyword evidence="2" id="KW-0472">Membrane</keyword>
<dbReference type="InterPro" id="IPR027628">
    <property type="entry name" value="DotA_TraY"/>
</dbReference>
<dbReference type="OrthoDB" id="7010241at2"/>
<feature type="transmembrane region" description="Helical" evidence="2">
    <location>
        <begin position="642"/>
        <end position="660"/>
    </location>
</feature>
<evidence type="ECO:0000313" key="4">
    <source>
        <dbReference type="Proteomes" id="UP000078302"/>
    </source>
</evidence>
<feature type="transmembrane region" description="Helical" evidence="2">
    <location>
        <begin position="50"/>
        <end position="71"/>
    </location>
</feature>
<feature type="transmembrane region" description="Helical" evidence="2">
    <location>
        <begin position="539"/>
        <end position="567"/>
    </location>
</feature>
<name>A0A179BLH3_ACIFR</name>
<gene>
    <name evidence="3" type="ORF">A4H96_04570</name>
</gene>
<dbReference type="NCBIfam" id="TIGR04346">
    <property type="entry name" value="DotA_TraY"/>
    <property type="match status" value="1"/>
</dbReference>
<feature type="transmembrane region" description="Helical" evidence="2">
    <location>
        <begin position="588"/>
        <end position="613"/>
    </location>
</feature>
<evidence type="ECO:0000313" key="3">
    <source>
        <dbReference type="EMBL" id="OAP92190.1"/>
    </source>
</evidence>
<keyword evidence="4" id="KW-1185">Reference proteome</keyword>
<feature type="transmembrane region" description="Helical" evidence="2">
    <location>
        <begin position="514"/>
        <end position="533"/>
    </location>
</feature>
<reference evidence="3 4" key="1">
    <citation type="submission" date="2016-04" db="EMBL/GenBank/DDBJ databases">
        <title>Acidithiobacillus ferrooxidans genome sequencing and assembly.</title>
        <authorList>
            <person name="Zhou Z."/>
        </authorList>
    </citation>
    <scope>NUCLEOTIDE SEQUENCE [LARGE SCALE GENOMIC DNA]</scope>
    <source>
        <strain evidence="3 4">BY0502</strain>
    </source>
</reference>
<accession>A0A179BLH3</accession>
<evidence type="ECO:0000256" key="1">
    <source>
        <dbReference type="SAM" id="MobiDB-lite"/>
    </source>
</evidence>
<feature type="region of interest" description="Disordered" evidence="1">
    <location>
        <begin position="674"/>
        <end position="711"/>
    </location>
</feature>
<dbReference type="RefSeq" id="WP_064218497.1">
    <property type="nucleotide sequence ID" value="NZ_LVXZ01000046.1"/>
</dbReference>
<proteinExistence type="predicted"/>
<dbReference type="AlphaFoldDB" id="A0A179BLH3"/>
<dbReference type="EMBL" id="LVXZ01000046">
    <property type="protein sequence ID" value="OAP92190.1"/>
    <property type="molecule type" value="Genomic_DNA"/>
</dbReference>
<evidence type="ECO:0000256" key="2">
    <source>
        <dbReference type="SAM" id="Phobius"/>
    </source>
</evidence>
<sequence length="711" mass="74660">MNALLFAPPVTDLFMRTLSYIVGPLIHTVTGIGQGTTTGVSKLLADFAGLVMYFVGFWVAYIVFVGILRTAHEGEWMGRKWSTKWIMLRTGIAAMLLLPIVSGGYDAGQAVMVYLEGNAVGAADQAWDLAAKYVVKDPVGGVQVEPSQLRDIAAGIMTAQVCEDAVNYNIRTYPLAAAAAGGQVSASQGLALGTDVGMAAANALSNIAGFIGSGATNEPDLVKYDSINWSVPNLQTAADMGVPTTDMCGDIIYPVGASGNNTEGQIQNAIFGENATLIPDLKNALRPLSLAIEKNQNPTPAAYDTAIDNYANLMAKTAENSASTLETKAEQGFLAKIHAQGIATAGDWWWRMTHFSAVAQDALNNIGSYSNFGGTAGDLGSLFSGRYDGAMVRLTHFINDYGDSYLAPSKAGTGFGAVHTPGMLGGVATWTSQISARAALFAGREPRNVNPILGIMNEGYVAEGMGTAMFAALEGVDAVKGAAKGAAEGDTGMVPGVSIIARGFAGAAKPMAQLLKIGAEVLIALGLFLSVWVPLIPYFVWITAIFSVLILFIVAIFATPLWLAFHISPEGHEVVGLGQRGWMMLNTILLTPLLMIAGLIVGTGVLYGAAWLLNQTIGGAVVSTFVNGSGGFMGPFDAIGELVLYIVLLVTVVTTSFSLIHKFPEWVLEWIGAPKNDRTGEPQSEKIHDTGRKAKEGIQGGLNASPPNPQG</sequence>
<protein>
    <submittedName>
        <fullName evidence="3">Uncharacterized protein</fullName>
    </submittedName>
</protein>
<organism evidence="3 4">
    <name type="scientific">Acidithiobacillus ferrooxidans</name>
    <name type="common">Thiobacillus ferrooxidans</name>
    <dbReference type="NCBI Taxonomy" id="920"/>
    <lineage>
        <taxon>Bacteria</taxon>
        <taxon>Pseudomonadati</taxon>
        <taxon>Pseudomonadota</taxon>
        <taxon>Acidithiobacillia</taxon>
        <taxon>Acidithiobacillales</taxon>
        <taxon>Acidithiobacillaceae</taxon>
        <taxon>Acidithiobacillus</taxon>
    </lineage>
</organism>